<protein>
    <submittedName>
        <fullName evidence="1">Uncharacterized protein</fullName>
    </submittedName>
</protein>
<proteinExistence type="predicted"/>
<dbReference type="EMBL" id="JAUTXU010000002">
    <property type="protein sequence ID" value="KAK3725485.1"/>
    <property type="molecule type" value="Genomic_DNA"/>
</dbReference>
<gene>
    <name evidence="1" type="ORF">LTR37_000455</name>
</gene>
<name>A0ACC3NZW3_9PEZI</name>
<accession>A0ACC3NZW3</accession>
<evidence type="ECO:0000313" key="1">
    <source>
        <dbReference type="EMBL" id="KAK3725485.1"/>
    </source>
</evidence>
<evidence type="ECO:0000313" key="2">
    <source>
        <dbReference type="Proteomes" id="UP001281147"/>
    </source>
</evidence>
<comment type="caution">
    <text evidence="1">The sequence shown here is derived from an EMBL/GenBank/DDBJ whole genome shotgun (WGS) entry which is preliminary data.</text>
</comment>
<reference evidence="1" key="1">
    <citation type="submission" date="2023-07" db="EMBL/GenBank/DDBJ databases">
        <title>Black Yeasts Isolated from many extreme environments.</title>
        <authorList>
            <person name="Coleine C."/>
            <person name="Stajich J.E."/>
            <person name="Selbmann L."/>
        </authorList>
    </citation>
    <scope>NUCLEOTIDE SEQUENCE</scope>
    <source>
        <strain evidence="1">CCFEE 5714</strain>
    </source>
</reference>
<dbReference type="Proteomes" id="UP001281147">
    <property type="component" value="Unassembled WGS sequence"/>
</dbReference>
<organism evidence="1 2">
    <name type="scientific">Vermiconidia calcicola</name>
    <dbReference type="NCBI Taxonomy" id="1690605"/>
    <lineage>
        <taxon>Eukaryota</taxon>
        <taxon>Fungi</taxon>
        <taxon>Dikarya</taxon>
        <taxon>Ascomycota</taxon>
        <taxon>Pezizomycotina</taxon>
        <taxon>Dothideomycetes</taxon>
        <taxon>Dothideomycetidae</taxon>
        <taxon>Mycosphaerellales</taxon>
        <taxon>Extremaceae</taxon>
        <taxon>Vermiconidia</taxon>
    </lineage>
</organism>
<keyword evidence="2" id="KW-1185">Reference proteome</keyword>
<sequence length="215" mass="24072">MNIYIGTVYLTPARKLSTDSVQNLLALMGTGTSAILDLAKFPAAQELGARCHEFLDEVKDLTPGQDLERRLNADYGPENRYYEDFCAYVRKGLSEGWVAETELDGPKYRRGRLAVPTAASRYMSITTVYMESGEMYSGQYHAHPYGEINCIVPFDHETAELKGMEGWHRTGWTCLGQGTHHYPQVRNGRLVALFFLPAGRISYNATPDRAQPAVV</sequence>